<keyword evidence="5" id="KW-0963">Cytoplasm</keyword>
<dbReference type="SMART" id="SM00382">
    <property type="entry name" value="AAA"/>
    <property type="match status" value="1"/>
</dbReference>
<dbReference type="PANTHER" id="PTHR48102:SF3">
    <property type="entry name" value="ATP-DEPENDENT PROTEASE ATPASE SUBUNIT HSLU"/>
    <property type="match status" value="1"/>
</dbReference>
<keyword evidence="8" id="KW-0378">Hydrolase</keyword>
<evidence type="ECO:0000256" key="3">
    <source>
        <dbReference type="ARBA" id="ARBA00022840"/>
    </source>
</evidence>
<evidence type="ECO:0000256" key="1">
    <source>
        <dbReference type="ARBA" id="ARBA00009771"/>
    </source>
</evidence>
<feature type="binding site" evidence="5">
    <location>
        <position position="276"/>
    </location>
    <ligand>
        <name>ATP</name>
        <dbReference type="ChEBI" id="CHEBI:30616"/>
    </ligand>
</feature>
<feature type="domain" description="Clp ATPase C-terminal" evidence="7">
    <location>
        <begin position="356"/>
        <end position="462"/>
    </location>
</feature>
<dbReference type="SMART" id="SM01086">
    <property type="entry name" value="ClpB_D2-small"/>
    <property type="match status" value="1"/>
</dbReference>
<dbReference type="NCBIfam" id="NF003544">
    <property type="entry name" value="PRK05201.1"/>
    <property type="match status" value="1"/>
</dbReference>
<dbReference type="Proteomes" id="UP000515480">
    <property type="component" value="Chromosome"/>
</dbReference>
<keyword evidence="8" id="KW-0645">Protease</keyword>
<dbReference type="AlphaFoldDB" id="A0A7G7VII7"/>
<dbReference type="HAMAP" id="MF_00249">
    <property type="entry name" value="HslU"/>
    <property type="match status" value="1"/>
</dbReference>
<keyword evidence="2 5" id="KW-0547">Nucleotide-binding</keyword>
<dbReference type="GO" id="GO:0043335">
    <property type="term" value="P:protein unfolding"/>
    <property type="evidence" value="ECO:0007669"/>
    <property type="project" value="UniProtKB-UniRule"/>
</dbReference>
<dbReference type="InterPro" id="IPR019489">
    <property type="entry name" value="Clp_ATPase_C"/>
</dbReference>
<feature type="binding site" evidence="5">
    <location>
        <begin position="65"/>
        <end position="70"/>
    </location>
    <ligand>
        <name>ATP</name>
        <dbReference type="ChEBI" id="CHEBI:30616"/>
    </ligand>
</feature>
<dbReference type="InterPro" id="IPR003593">
    <property type="entry name" value="AAA+_ATPase"/>
</dbReference>
<evidence type="ECO:0000256" key="5">
    <source>
        <dbReference type="HAMAP-Rule" id="MF_00249"/>
    </source>
</evidence>
<dbReference type="InterPro" id="IPR050052">
    <property type="entry name" value="ATP-dep_Clp_protease_ClpX"/>
</dbReference>
<proteinExistence type="inferred from homology"/>
<dbReference type="InterPro" id="IPR004491">
    <property type="entry name" value="HslU"/>
</dbReference>
<evidence type="ECO:0000259" key="6">
    <source>
        <dbReference type="SMART" id="SM00382"/>
    </source>
</evidence>
<dbReference type="GO" id="GO:0009376">
    <property type="term" value="C:HslUV protease complex"/>
    <property type="evidence" value="ECO:0007669"/>
    <property type="project" value="UniProtKB-UniRule"/>
</dbReference>
<dbReference type="EMBL" id="CP060204">
    <property type="protein sequence ID" value="QNH53930.1"/>
    <property type="molecule type" value="Genomic_DNA"/>
</dbReference>
<comment type="function">
    <text evidence="5">ATPase subunit of a proteasome-like degradation complex; this subunit has chaperone activity. The binding of ATP and its subsequent hydrolysis by HslU are essential for unfolding of protein substrates subsequently hydrolyzed by HslV. HslU recognizes the N-terminal part of its protein substrates and unfolds these before they are guided to HslV for hydrolysis.</text>
</comment>
<dbReference type="InterPro" id="IPR003959">
    <property type="entry name" value="ATPase_AAA_core"/>
</dbReference>
<comment type="subunit">
    <text evidence="5">A double ring-shaped homohexamer of HslV is capped on each side by a ring-shaped HslU homohexamer. The assembly of the HslU/HslV complex is dependent on binding of ATP.</text>
</comment>
<dbReference type="Pfam" id="PF00004">
    <property type="entry name" value="AAA"/>
    <property type="match status" value="1"/>
</dbReference>
<protein>
    <recommendedName>
        <fullName evidence="5">ATP-dependent protease ATPase subunit HslU</fullName>
    </recommendedName>
    <alternativeName>
        <fullName evidence="5">Unfoldase HslU</fullName>
    </alternativeName>
</protein>
<dbReference type="RefSeq" id="WP_185980025.1">
    <property type="nucleotide sequence ID" value="NZ_CP060204.1"/>
</dbReference>
<dbReference type="GO" id="GO:0016887">
    <property type="term" value="F:ATP hydrolysis activity"/>
    <property type="evidence" value="ECO:0007669"/>
    <property type="project" value="InterPro"/>
</dbReference>
<dbReference type="CDD" id="cd19498">
    <property type="entry name" value="RecA-like_HslU"/>
    <property type="match status" value="1"/>
</dbReference>
<comment type="similarity">
    <text evidence="1 5">Belongs to the ClpX chaperone family. HslU subfamily.</text>
</comment>
<keyword evidence="4 5" id="KW-0143">Chaperone</keyword>
<evidence type="ECO:0000259" key="7">
    <source>
        <dbReference type="SMART" id="SM01086"/>
    </source>
</evidence>
<feature type="binding site" evidence="5">
    <location>
        <position position="342"/>
    </location>
    <ligand>
        <name>ATP</name>
        <dbReference type="ChEBI" id="CHEBI:30616"/>
    </ligand>
</feature>
<gene>
    <name evidence="5 8" type="primary">hslU</name>
    <name evidence="8" type="ORF">H1B31_08670</name>
</gene>
<dbReference type="Gene3D" id="1.10.8.60">
    <property type="match status" value="1"/>
</dbReference>
<dbReference type="GO" id="GO:0036402">
    <property type="term" value="F:proteasome-activating activity"/>
    <property type="evidence" value="ECO:0007669"/>
    <property type="project" value="UniProtKB-UniRule"/>
</dbReference>
<reference evidence="8 9" key="1">
    <citation type="submission" date="2020-07" db="EMBL/GenBank/DDBJ databases">
        <title>Complete genome and description of Selenomonas timonensis sp. nov., a new bacterium isolated from a gingivitis subject.</title>
        <authorList>
            <person name="Antezack A."/>
        </authorList>
    </citation>
    <scope>NUCLEOTIDE SEQUENCE [LARGE SCALE GENOMIC DNA]</scope>
    <source>
        <strain evidence="8 9">Marseille-Q3039</strain>
    </source>
</reference>
<evidence type="ECO:0000256" key="2">
    <source>
        <dbReference type="ARBA" id="ARBA00022741"/>
    </source>
</evidence>
<dbReference type="Pfam" id="PF07724">
    <property type="entry name" value="AAA_2"/>
    <property type="match status" value="1"/>
</dbReference>
<dbReference type="InterPro" id="IPR027417">
    <property type="entry name" value="P-loop_NTPase"/>
</dbReference>
<keyword evidence="9" id="KW-1185">Reference proteome</keyword>
<dbReference type="KEGG" id="stim:H1B31_08670"/>
<comment type="subcellular location">
    <subcellularLocation>
        <location evidence="5">Cytoplasm</location>
    </subcellularLocation>
</comment>
<dbReference type="FunFam" id="3.40.50.300:FF:000220">
    <property type="entry name" value="ATP-dependent protease ATPase subunit HslU"/>
    <property type="match status" value="1"/>
</dbReference>
<organism evidence="8 9">
    <name type="scientific">Selenomonas timonae</name>
    <dbReference type="NCBI Taxonomy" id="2754044"/>
    <lineage>
        <taxon>Bacteria</taxon>
        <taxon>Bacillati</taxon>
        <taxon>Bacillota</taxon>
        <taxon>Negativicutes</taxon>
        <taxon>Selenomonadales</taxon>
        <taxon>Selenomonadaceae</taxon>
        <taxon>Selenomonas</taxon>
    </lineage>
</organism>
<dbReference type="Gene3D" id="3.40.50.300">
    <property type="entry name" value="P-loop containing nucleotide triphosphate hydrolases"/>
    <property type="match status" value="2"/>
</dbReference>
<evidence type="ECO:0000313" key="9">
    <source>
        <dbReference type="Proteomes" id="UP000515480"/>
    </source>
</evidence>
<feature type="binding site" evidence="5">
    <location>
        <position position="23"/>
    </location>
    <ligand>
        <name>ATP</name>
        <dbReference type="ChEBI" id="CHEBI:30616"/>
    </ligand>
</feature>
<dbReference type="SUPFAM" id="SSF52540">
    <property type="entry name" value="P-loop containing nucleoside triphosphate hydrolases"/>
    <property type="match status" value="1"/>
</dbReference>
<keyword evidence="3 5" id="KW-0067">ATP-binding</keyword>
<dbReference type="NCBIfam" id="TIGR00390">
    <property type="entry name" value="hslU"/>
    <property type="match status" value="1"/>
</dbReference>
<name>A0A7G7VII7_9FIRM</name>
<accession>A0A7G7VII7</accession>
<dbReference type="PANTHER" id="PTHR48102">
    <property type="entry name" value="ATP-DEPENDENT CLP PROTEASE ATP-BINDING SUBUNIT CLPX-LIKE, MITOCHONDRIAL-RELATED"/>
    <property type="match status" value="1"/>
</dbReference>
<sequence length="464" mass="52184">MSQIGVNEQTPREIVAELDKYIVGQHEAKRSVAIALRNRWRSRQLDDDMREDVVPKNILMIGSTGVGKTEIARRLARLVRAPFLKVEATKFTEVGYVGRDVESIVRDLVETSVRMVRQQKINEVQEKAKENAEERLIDVFVPPAKKTANPLSNLFSSEQEEKQEQEEPPKYQAGREWVRKRLNKGELENDVIEIDVEESARPMGSMFAGSSLESMSDNLQSMIGKLVPKNRRKRKVTVDQARKIFTAEEADKLIDMDVVAEEAVHTAEYSGIVFLDEIDKVAVSNGRSAGADISREGVQRDILPIVEGSTVMTKYGPVKTDHILFIAAGAFHTAKPSDLIPELQGRFPIRVELKSLVKEDFERILTEPKNALIKQYRALLGVEGVSLTFQEDAIGRIAELAETVNEQTEDIGARRLYTLLEKLLENLSFEAPNLTEKDVVIDTAYVDRCLADIAGDHDVSRFIL</sequence>
<evidence type="ECO:0000256" key="4">
    <source>
        <dbReference type="ARBA" id="ARBA00023186"/>
    </source>
</evidence>
<dbReference type="GO" id="GO:0005524">
    <property type="term" value="F:ATP binding"/>
    <property type="evidence" value="ECO:0007669"/>
    <property type="project" value="UniProtKB-UniRule"/>
</dbReference>
<dbReference type="GO" id="GO:0008233">
    <property type="term" value="F:peptidase activity"/>
    <property type="evidence" value="ECO:0007669"/>
    <property type="project" value="UniProtKB-KW"/>
</dbReference>
<feature type="domain" description="AAA+ ATPase" evidence="6">
    <location>
        <begin position="54"/>
        <end position="353"/>
    </location>
</feature>
<evidence type="ECO:0000313" key="8">
    <source>
        <dbReference type="EMBL" id="QNH53930.1"/>
    </source>
</evidence>
<feature type="binding site" evidence="5">
    <location>
        <position position="414"/>
    </location>
    <ligand>
        <name>ATP</name>
        <dbReference type="ChEBI" id="CHEBI:30616"/>
    </ligand>
</feature>